<dbReference type="HAMAP" id="MF_01207">
    <property type="entry name" value="MsrQ"/>
    <property type="match status" value="1"/>
</dbReference>
<evidence type="ECO:0000256" key="7">
    <source>
        <dbReference type="ARBA" id="ARBA00023136"/>
    </source>
</evidence>
<evidence type="ECO:0000259" key="9">
    <source>
        <dbReference type="Pfam" id="PF01794"/>
    </source>
</evidence>
<keyword evidence="7 8" id="KW-0472">Membrane</keyword>
<keyword evidence="3 8" id="KW-0349">Heme</keyword>
<comment type="cofactor">
    <cofactor evidence="8">
        <name>FMN</name>
        <dbReference type="ChEBI" id="CHEBI:58210"/>
    </cofactor>
    <text evidence="8">Binds 1 FMN per subunit.</text>
</comment>
<dbReference type="PANTHER" id="PTHR36964">
    <property type="entry name" value="PROTEIN-METHIONINE-SULFOXIDE REDUCTASE HEME-BINDING SUBUNIT MSRQ"/>
    <property type="match status" value="1"/>
</dbReference>
<evidence type="ECO:0000256" key="3">
    <source>
        <dbReference type="ARBA" id="ARBA00022617"/>
    </source>
</evidence>
<comment type="subcellular location">
    <subcellularLocation>
        <location evidence="8">Cell membrane</location>
        <topology evidence="8">Multi-pass membrane protein</topology>
    </subcellularLocation>
    <subcellularLocation>
        <location evidence="1">Membrane</location>
        <topology evidence="1">Multi-pass membrane protein</topology>
    </subcellularLocation>
</comment>
<dbReference type="GO" id="GO:0020037">
    <property type="term" value="F:heme binding"/>
    <property type="evidence" value="ECO:0007669"/>
    <property type="project" value="UniProtKB-UniRule"/>
</dbReference>
<dbReference type="Proteomes" id="UP000254084">
    <property type="component" value="Unassembled WGS sequence"/>
</dbReference>
<dbReference type="NCBIfam" id="NF003831">
    <property type="entry name" value="PRK05419.1-2"/>
    <property type="match status" value="1"/>
</dbReference>
<evidence type="ECO:0000256" key="4">
    <source>
        <dbReference type="ARBA" id="ARBA00022692"/>
    </source>
</evidence>
<evidence type="ECO:0000256" key="5">
    <source>
        <dbReference type="ARBA" id="ARBA00022989"/>
    </source>
</evidence>
<feature type="transmembrane region" description="Helical" evidence="8">
    <location>
        <begin position="42"/>
        <end position="63"/>
    </location>
</feature>
<dbReference type="GO" id="GO:0046872">
    <property type="term" value="F:metal ion binding"/>
    <property type="evidence" value="ECO:0007669"/>
    <property type="project" value="UniProtKB-KW"/>
</dbReference>
<dbReference type="EMBL" id="UGUW01000004">
    <property type="protein sequence ID" value="SUD59007.1"/>
    <property type="molecule type" value="Genomic_DNA"/>
</dbReference>
<name>A0A061CNK2_ECTOL</name>
<dbReference type="RefSeq" id="WP_045107735.1">
    <property type="nucleotide sequence ID" value="NZ_CAURUH010000227.1"/>
</dbReference>
<feature type="transmembrane region" description="Helical" evidence="8">
    <location>
        <begin position="75"/>
        <end position="97"/>
    </location>
</feature>
<reference evidence="10 11" key="1">
    <citation type="submission" date="2018-06" db="EMBL/GenBank/DDBJ databases">
        <authorList>
            <consortium name="Pathogen Informatics"/>
            <person name="Doyle S."/>
        </authorList>
    </citation>
    <scope>NUCLEOTIDE SEQUENCE [LARGE SCALE GENOMIC DNA]</scope>
    <source>
        <strain evidence="10 11">NCTC10860</strain>
    </source>
</reference>
<evidence type="ECO:0000313" key="11">
    <source>
        <dbReference type="Proteomes" id="UP000254084"/>
    </source>
</evidence>
<dbReference type="InterPro" id="IPR022837">
    <property type="entry name" value="MsrQ-like"/>
</dbReference>
<keyword evidence="6 8" id="KW-0408">Iron</keyword>
<feature type="transmembrane region" description="Helical" evidence="8">
    <location>
        <begin position="109"/>
        <end position="127"/>
    </location>
</feature>
<comment type="function">
    <text evidence="8">Part of the MsrPQ system that repairs oxidized periplasmic proteins containing methionine sulfoxide residues (Met-O), using respiratory chain electrons. Thus protects these proteins from oxidative-stress damage caused by reactive species of oxygen and chlorine generated by the host defense mechanisms. MsrPQ is essential for the maintenance of envelope integrity under bleach stress, rescuing a wide series of structurally unrelated periplasmic proteins from methionine oxidation. MsrQ provides electrons for reduction to the reductase catalytic subunit MsrP, using the quinone pool of the respiratory chain.</text>
</comment>
<gene>
    <name evidence="10" type="primary">yedZ</name>
    <name evidence="8" type="synonym">msrQ</name>
    <name evidence="10" type="ORF">NCTC10860_01270</name>
</gene>
<evidence type="ECO:0000313" key="10">
    <source>
        <dbReference type="EMBL" id="SUD59007.1"/>
    </source>
</evidence>
<comment type="similarity">
    <text evidence="8">Belongs to the MsrQ family.</text>
</comment>
<comment type="subunit">
    <text evidence="8">Heterodimer of a catalytic subunit (MsrP) and a heme-binding subunit (MsrQ).</text>
</comment>
<keyword evidence="8" id="KW-0249">Electron transport</keyword>
<evidence type="ECO:0000256" key="8">
    <source>
        <dbReference type="HAMAP-Rule" id="MF_01207"/>
    </source>
</evidence>
<dbReference type="GO" id="GO:0016679">
    <property type="term" value="F:oxidoreductase activity, acting on diphenols and related substances as donors"/>
    <property type="evidence" value="ECO:0007669"/>
    <property type="project" value="TreeGrafter"/>
</dbReference>
<keyword evidence="8" id="KW-0285">Flavoprotein</keyword>
<dbReference type="GO" id="GO:0030091">
    <property type="term" value="P:protein repair"/>
    <property type="evidence" value="ECO:0007669"/>
    <property type="project" value="UniProtKB-UniRule"/>
</dbReference>
<sequence length="208" mass="23345">MRYRLWRVGVFLAASVPPLYWLYCAVFNLLGPDPGKVLVDNLGLGALILLLITLAMTPLQQLTRWGGWIAVRRQLGLWCFAYVTLHLSGYVLFIAGLRLELVLRDLSERPYIIVGALAFVGLLALAVTSNRFSIRKLGRKWKTLHRLVYAILLLALLHMLWVVRADLGEWLAYALIGGALLLMRLSAVAGALQRAGVLFRENPKKIEI</sequence>
<feature type="transmembrane region" description="Helical" evidence="8">
    <location>
        <begin position="147"/>
        <end position="164"/>
    </location>
</feature>
<dbReference type="InterPro" id="IPR013130">
    <property type="entry name" value="Fe3_Rdtase_TM_dom"/>
</dbReference>
<accession>A0A061CNK2</accession>
<dbReference type="PANTHER" id="PTHR36964:SF1">
    <property type="entry name" value="PROTEIN-METHIONINE-SULFOXIDE REDUCTASE HEME-BINDING SUBUNIT MSRQ"/>
    <property type="match status" value="1"/>
</dbReference>
<keyword evidence="8" id="KW-0288">FMN</keyword>
<dbReference type="Pfam" id="PF01794">
    <property type="entry name" value="Ferric_reduct"/>
    <property type="match status" value="1"/>
</dbReference>
<keyword evidence="5 8" id="KW-1133">Transmembrane helix</keyword>
<organism evidence="10 11">
    <name type="scientific">Ectopseudomonas oleovorans</name>
    <name type="common">Pseudomonas oleovorans</name>
    <dbReference type="NCBI Taxonomy" id="301"/>
    <lineage>
        <taxon>Bacteria</taxon>
        <taxon>Pseudomonadati</taxon>
        <taxon>Pseudomonadota</taxon>
        <taxon>Gammaproteobacteria</taxon>
        <taxon>Pseudomonadales</taxon>
        <taxon>Pseudomonadaceae</taxon>
        <taxon>Ectopseudomonas</taxon>
    </lineage>
</organism>
<dbReference type="AlphaFoldDB" id="A0A061CNK2"/>
<evidence type="ECO:0000256" key="6">
    <source>
        <dbReference type="ARBA" id="ARBA00023004"/>
    </source>
</evidence>
<keyword evidence="2 8" id="KW-0813">Transport</keyword>
<dbReference type="GO" id="GO:0010181">
    <property type="term" value="F:FMN binding"/>
    <property type="evidence" value="ECO:0007669"/>
    <property type="project" value="UniProtKB-UniRule"/>
</dbReference>
<evidence type="ECO:0000256" key="1">
    <source>
        <dbReference type="ARBA" id="ARBA00004141"/>
    </source>
</evidence>
<comment type="cofactor">
    <cofactor evidence="8">
        <name>heme b</name>
        <dbReference type="ChEBI" id="CHEBI:60344"/>
    </cofactor>
    <text evidence="8">Binds 1 heme b (iron(II)-protoporphyrin IX) group per subunit.</text>
</comment>
<proteinExistence type="inferred from homology"/>
<feature type="transmembrane region" description="Helical" evidence="8">
    <location>
        <begin position="9"/>
        <end position="30"/>
    </location>
</feature>
<keyword evidence="8" id="KW-0479">Metal-binding</keyword>
<feature type="domain" description="Ferric oxidoreductase" evidence="9">
    <location>
        <begin position="43"/>
        <end position="155"/>
    </location>
</feature>
<keyword evidence="4 8" id="KW-0812">Transmembrane</keyword>
<evidence type="ECO:0000256" key="2">
    <source>
        <dbReference type="ARBA" id="ARBA00022448"/>
    </source>
</evidence>
<keyword evidence="8" id="KW-1003">Cell membrane</keyword>
<protein>
    <recommendedName>
        <fullName evidence="8">Protein-methionine-sulfoxide reductase heme-binding subunit MsrQ</fullName>
    </recommendedName>
    <alternativeName>
        <fullName evidence="8">Flavocytochrome MsrQ</fullName>
    </alternativeName>
</protein>
<feature type="transmembrane region" description="Helical" evidence="8">
    <location>
        <begin position="170"/>
        <end position="192"/>
    </location>
</feature>
<dbReference type="GO" id="GO:0005886">
    <property type="term" value="C:plasma membrane"/>
    <property type="evidence" value="ECO:0007669"/>
    <property type="project" value="UniProtKB-SubCell"/>
</dbReference>
<dbReference type="GO" id="GO:0009055">
    <property type="term" value="F:electron transfer activity"/>
    <property type="evidence" value="ECO:0007669"/>
    <property type="project" value="UniProtKB-UniRule"/>
</dbReference>